<organism evidence="2 3">
    <name type="scientific">Musa troglodytarum</name>
    <name type="common">fe'i banana</name>
    <dbReference type="NCBI Taxonomy" id="320322"/>
    <lineage>
        <taxon>Eukaryota</taxon>
        <taxon>Viridiplantae</taxon>
        <taxon>Streptophyta</taxon>
        <taxon>Embryophyta</taxon>
        <taxon>Tracheophyta</taxon>
        <taxon>Spermatophyta</taxon>
        <taxon>Magnoliopsida</taxon>
        <taxon>Liliopsida</taxon>
        <taxon>Zingiberales</taxon>
        <taxon>Musaceae</taxon>
        <taxon>Musa</taxon>
    </lineage>
</organism>
<proteinExistence type="predicted"/>
<feature type="region of interest" description="Disordered" evidence="1">
    <location>
        <begin position="1"/>
        <end position="63"/>
    </location>
</feature>
<dbReference type="AlphaFoldDB" id="A0A9E7FNV9"/>
<name>A0A9E7FNV9_9LILI</name>
<dbReference type="OrthoDB" id="1077969at2759"/>
<dbReference type="Proteomes" id="UP001055439">
    <property type="component" value="Chromosome 4"/>
</dbReference>
<evidence type="ECO:0000313" key="3">
    <source>
        <dbReference type="Proteomes" id="UP001055439"/>
    </source>
</evidence>
<accession>A0A9E7FNV9</accession>
<dbReference type="EMBL" id="CP097506">
    <property type="protein sequence ID" value="URD97641.1"/>
    <property type="molecule type" value="Genomic_DNA"/>
</dbReference>
<gene>
    <name evidence="2" type="ORF">MUK42_32187</name>
</gene>
<evidence type="ECO:0000256" key="1">
    <source>
        <dbReference type="SAM" id="MobiDB-lite"/>
    </source>
</evidence>
<feature type="compositionally biased region" description="Basic and acidic residues" evidence="1">
    <location>
        <begin position="43"/>
        <end position="63"/>
    </location>
</feature>
<keyword evidence="3" id="KW-1185">Reference proteome</keyword>
<protein>
    <submittedName>
        <fullName evidence="2">Uncharacterized protein</fullName>
    </submittedName>
</protein>
<sequence length="131" mass="14273">MGNCLAPESRRTKSRPRCAVAPRDLQVNEPEKRQPLQAAHAPSKREKATPERPERSVRFADDDGGKKEVVRVKIVMSKKEAVRFLSMLAASDDGASKKMQCELEGAGGCSGSPTGGMDCWTPVLESIPESY</sequence>
<reference evidence="2" key="1">
    <citation type="submission" date="2022-05" db="EMBL/GenBank/DDBJ databases">
        <title>The Musa troglodytarum L. genome provides insights into the mechanism of non-climacteric behaviour and enrichment of carotenoids.</title>
        <authorList>
            <person name="Wang J."/>
        </authorList>
    </citation>
    <scope>NUCLEOTIDE SEQUENCE</scope>
    <source>
        <tissue evidence="2">Leaf</tissue>
    </source>
</reference>
<evidence type="ECO:0000313" key="2">
    <source>
        <dbReference type="EMBL" id="URD97641.1"/>
    </source>
</evidence>